<protein>
    <submittedName>
        <fullName evidence="3">CPBP family intramembrane metalloprotease</fullName>
    </submittedName>
</protein>
<keyword evidence="4" id="KW-1185">Reference proteome</keyword>
<keyword evidence="1" id="KW-0472">Membrane</keyword>
<gene>
    <name evidence="3" type="ORF">IMZ08_14210</name>
</gene>
<dbReference type="InterPro" id="IPR003675">
    <property type="entry name" value="Rce1/LyrA-like_dom"/>
</dbReference>
<dbReference type="Pfam" id="PF02517">
    <property type="entry name" value="Rce1-like"/>
    <property type="match status" value="1"/>
</dbReference>
<feature type="transmembrane region" description="Helical" evidence="1">
    <location>
        <begin position="6"/>
        <end position="24"/>
    </location>
</feature>
<feature type="transmembrane region" description="Helical" evidence="1">
    <location>
        <begin position="351"/>
        <end position="369"/>
    </location>
</feature>
<reference evidence="3 4" key="1">
    <citation type="submission" date="2020-10" db="EMBL/GenBank/DDBJ databases">
        <title>Bacillus sp. HD4P25, an endophyte from a halophyte.</title>
        <authorList>
            <person name="Sun J.-Q."/>
        </authorList>
    </citation>
    <scope>NUCLEOTIDE SEQUENCE [LARGE SCALE GENOMIC DNA]</scope>
    <source>
        <strain evidence="3 4">YIM 93174</strain>
    </source>
</reference>
<feature type="domain" description="CAAX prenyl protease 2/Lysostaphin resistance protein A-like" evidence="2">
    <location>
        <begin position="148"/>
        <end position="233"/>
    </location>
</feature>
<dbReference type="Proteomes" id="UP001516662">
    <property type="component" value="Unassembled WGS sequence"/>
</dbReference>
<evidence type="ECO:0000313" key="3">
    <source>
        <dbReference type="EMBL" id="MBE4909216.1"/>
    </source>
</evidence>
<keyword evidence="3" id="KW-0645">Protease</keyword>
<keyword evidence="1" id="KW-0812">Transmembrane</keyword>
<evidence type="ECO:0000259" key="2">
    <source>
        <dbReference type="Pfam" id="PF02517"/>
    </source>
</evidence>
<name>A0ABR9QL41_9BACI</name>
<accession>A0ABR9QL41</accession>
<feature type="transmembrane region" description="Helical" evidence="1">
    <location>
        <begin position="207"/>
        <end position="231"/>
    </location>
</feature>
<sequence length="483" mass="55900">MEISFIILFLFLLIYEPIVGYFSYQRFRNKLALHSTSRVPYYIEVMAALWAPTLFIIILIFITPLTFMDIGFSSISLTTSILGKPVTYIVWTIFALYIGMYIYHAIAIKYSPSYRRKVALAKREQLKKSQSFADILPVTEKEKKAWKYVSFTAGFTEEVLYRGFIIYVLFYFMPNISIWLTLIFSALVFGLAHTYQGVGGVVRTGIIGLLFGMMYVTIGSILPLIVLHFLIDWAARAHDDSYEFDLDEEEECSSNEENALEDEMIDTVFQKMDKKLFKVFNSSLLSYSIAREVSMYYYFFTIKPPIFNNKLGSTYTIHKRNGYLGIMIALLFVILLESAGLFYLLHKWSPIASWIHLLLNVYGFTYLISDYKAITRNPILLTNKYLYINVGLRKSLTVPISAIQSIQSGNMNYEKDKKRKDIFKATVLDMDTPDYEIGLKHKIPTKSFTGTIQYVEKIYISIDEREAFFRDLTNAIDQETKVV</sequence>
<keyword evidence="3" id="KW-0482">Metalloprotease</keyword>
<proteinExistence type="predicted"/>
<dbReference type="GO" id="GO:0008237">
    <property type="term" value="F:metallopeptidase activity"/>
    <property type="evidence" value="ECO:0007669"/>
    <property type="project" value="UniProtKB-KW"/>
</dbReference>
<feature type="transmembrane region" description="Helical" evidence="1">
    <location>
        <begin position="176"/>
        <end position="195"/>
    </location>
</feature>
<feature type="transmembrane region" description="Helical" evidence="1">
    <location>
        <begin position="323"/>
        <end position="345"/>
    </location>
</feature>
<keyword evidence="3" id="KW-0378">Hydrolase</keyword>
<keyword evidence="1" id="KW-1133">Transmembrane helix</keyword>
<feature type="transmembrane region" description="Helical" evidence="1">
    <location>
        <begin position="88"/>
        <end position="108"/>
    </location>
</feature>
<evidence type="ECO:0000313" key="4">
    <source>
        <dbReference type="Proteomes" id="UP001516662"/>
    </source>
</evidence>
<dbReference type="RefSeq" id="WP_193537624.1">
    <property type="nucleotide sequence ID" value="NZ_JADCLJ010000021.1"/>
</dbReference>
<feature type="transmembrane region" description="Helical" evidence="1">
    <location>
        <begin position="45"/>
        <end position="68"/>
    </location>
</feature>
<dbReference type="EMBL" id="JADCLJ010000021">
    <property type="protein sequence ID" value="MBE4909216.1"/>
    <property type="molecule type" value="Genomic_DNA"/>
</dbReference>
<organism evidence="3 4">
    <name type="scientific">Litchfieldia luteola</name>
    <dbReference type="NCBI Taxonomy" id="682179"/>
    <lineage>
        <taxon>Bacteria</taxon>
        <taxon>Bacillati</taxon>
        <taxon>Bacillota</taxon>
        <taxon>Bacilli</taxon>
        <taxon>Bacillales</taxon>
        <taxon>Bacillaceae</taxon>
        <taxon>Litchfieldia</taxon>
    </lineage>
</organism>
<comment type="caution">
    <text evidence="3">The sequence shown here is derived from an EMBL/GenBank/DDBJ whole genome shotgun (WGS) entry which is preliminary data.</text>
</comment>
<evidence type="ECO:0000256" key="1">
    <source>
        <dbReference type="SAM" id="Phobius"/>
    </source>
</evidence>